<protein>
    <submittedName>
        <fullName evidence="2">Uncharacterized protein</fullName>
    </submittedName>
</protein>
<evidence type="ECO:0000256" key="1">
    <source>
        <dbReference type="SAM" id="Phobius"/>
    </source>
</evidence>
<organism evidence="2 3">
    <name type="scientific">Chengkuizengella axinellae</name>
    <dbReference type="NCBI Taxonomy" id="3064388"/>
    <lineage>
        <taxon>Bacteria</taxon>
        <taxon>Bacillati</taxon>
        <taxon>Bacillota</taxon>
        <taxon>Bacilli</taxon>
        <taxon>Bacillales</taxon>
        <taxon>Paenibacillaceae</taxon>
        <taxon>Chengkuizengella</taxon>
    </lineage>
</organism>
<keyword evidence="1" id="KW-0472">Membrane</keyword>
<comment type="caution">
    <text evidence="2">The sequence shown here is derived from an EMBL/GenBank/DDBJ whole genome shotgun (WGS) entry which is preliminary data.</text>
</comment>
<proteinExistence type="predicted"/>
<feature type="transmembrane region" description="Helical" evidence="1">
    <location>
        <begin position="35"/>
        <end position="56"/>
    </location>
</feature>
<evidence type="ECO:0000313" key="2">
    <source>
        <dbReference type="EMBL" id="MDP5274518.1"/>
    </source>
</evidence>
<keyword evidence="1" id="KW-0812">Transmembrane</keyword>
<name>A0ABT9IYX5_9BACL</name>
<sequence length="57" mass="6493">MENTESLVIFMIVSFALALVLILKKDSISQPFRKYLAIFALFMVLCSFVLLIISFFG</sequence>
<dbReference type="EMBL" id="JAVAMP010000003">
    <property type="protein sequence ID" value="MDP5274518.1"/>
    <property type="molecule type" value="Genomic_DNA"/>
</dbReference>
<feature type="transmembrane region" description="Helical" evidence="1">
    <location>
        <begin position="6"/>
        <end position="23"/>
    </location>
</feature>
<keyword evidence="3" id="KW-1185">Reference proteome</keyword>
<keyword evidence="1" id="KW-1133">Transmembrane helix</keyword>
<accession>A0ABT9IYX5</accession>
<dbReference type="RefSeq" id="WP_305991824.1">
    <property type="nucleotide sequence ID" value="NZ_JAVAMP010000003.1"/>
</dbReference>
<evidence type="ECO:0000313" key="3">
    <source>
        <dbReference type="Proteomes" id="UP001231941"/>
    </source>
</evidence>
<gene>
    <name evidence="2" type="ORF">Q5Y73_10385</name>
</gene>
<reference evidence="2 3" key="1">
    <citation type="submission" date="2023-08" db="EMBL/GenBank/DDBJ databases">
        <authorList>
            <person name="Park J.-S."/>
        </authorList>
    </citation>
    <scope>NUCLEOTIDE SEQUENCE [LARGE SCALE GENOMIC DNA]</scope>
    <source>
        <strain evidence="2 3">2205SS18-9</strain>
    </source>
</reference>
<dbReference type="Proteomes" id="UP001231941">
    <property type="component" value="Unassembled WGS sequence"/>
</dbReference>